<keyword evidence="2" id="KW-0472">Membrane</keyword>
<feature type="compositionally biased region" description="Polar residues" evidence="1">
    <location>
        <begin position="280"/>
        <end position="292"/>
    </location>
</feature>
<evidence type="ECO:0000256" key="1">
    <source>
        <dbReference type="SAM" id="MobiDB-lite"/>
    </source>
</evidence>
<dbReference type="AlphaFoldDB" id="A0A1Y2HMP3"/>
<proteinExistence type="predicted"/>
<feature type="region of interest" description="Disordered" evidence="1">
    <location>
        <begin position="234"/>
        <end position="264"/>
    </location>
</feature>
<feature type="region of interest" description="Disordered" evidence="1">
    <location>
        <begin position="277"/>
        <end position="338"/>
    </location>
</feature>
<sequence length="546" mass="59327">MPPSPTRSRINVNMIPTPPSRNRRRLQVGKLLATVLVTVIAFATLSLLTPAAHAQRRHSSPSHHVTTAKVQLNHDSDSGSFIHPHADSADSDAWWSLKNEKDDPLPHPRRPHRPHIPSPRPRDPISPPPPPPEHDNDPLPRHPKHPHDSIPTDPLDPPSVSPNPDLLPHYNLLLSSASRSLFLSPLIFLLLWGVHAITLWAGTAYHDRRMQLLSAHPEARYGPEYDRHRARNISSDHDQQRQAYGSTTAAGMAPAAEPDLTRREDAERVVAGLVQEVRQTRTVSRPATGSGSQDPQLEQQHQQSLGQRIESTTGLHLPSESDPLLGPTREPASSSAQVGIPHSLLDTAGADDELADPILTLFSEPDADWLTDSPDAYTRRTMLIQPSGVTAVKNAGQVAGMLFAMTLALAVLGTLGVFGMPQPTARDDAVGSRMRVLTLVGVSWGIVGVGIVWVLGEGMFLALHDLHRLRSLATLLLFAMMLVFGATLEAENRARLHEMDRIHRPEMPDIGAPPGFPTPDKPSVPSPLNVAASVLSAPALGGMGWI</sequence>
<dbReference type="OrthoDB" id="10663401at2759"/>
<organism evidence="3 4">
    <name type="scientific">Catenaria anguillulae PL171</name>
    <dbReference type="NCBI Taxonomy" id="765915"/>
    <lineage>
        <taxon>Eukaryota</taxon>
        <taxon>Fungi</taxon>
        <taxon>Fungi incertae sedis</taxon>
        <taxon>Blastocladiomycota</taxon>
        <taxon>Blastocladiomycetes</taxon>
        <taxon>Blastocladiales</taxon>
        <taxon>Catenariaceae</taxon>
        <taxon>Catenaria</taxon>
    </lineage>
</organism>
<reference evidence="3 4" key="1">
    <citation type="submission" date="2016-07" db="EMBL/GenBank/DDBJ databases">
        <title>Pervasive Adenine N6-methylation of Active Genes in Fungi.</title>
        <authorList>
            <consortium name="DOE Joint Genome Institute"/>
            <person name="Mondo S.J."/>
            <person name="Dannebaum R.O."/>
            <person name="Kuo R.C."/>
            <person name="Labutti K."/>
            <person name="Haridas S."/>
            <person name="Kuo A."/>
            <person name="Salamov A."/>
            <person name="Ahrendt S.R."/>
            <person name="Lipzen A."/>
            <person name="Sullivan W."/>
            <person name="Andreopoulos W.B."/>
            <person name="Clum A."/>
            <person name="Lindquist E."/>
            <person name="Daum C."/>
            <person name="Ramamoorthy G.K."/>
            <person name="Gryganskyi A."/>
            <person name="Culley D."/>
            <person name="Magnuson J.K."/>
            <person name="James T.Y."/>
            <person name="O'Malley M.A."/>
            <person name="Stajich J.E."/>
            <person name="Spatafora J.W."/>
            <person name="Visel A."/>
            <person name="Grigoriev I.V."/>
        </authorList>
    </citation>
    <scope>NUCLEOTIDE SEQUENCE [LARGE SCALE GENOMIC DNA]</scope>
    <source>
        <strain evidence="3 4">PL171</strain>
    </source>
</reference>
<feature type="transmembrane region" description="Helical" evidence="2">
    <location>
        <begin position="181"/>
        <end position="202"/>
    </location>
</feature>
<comment type="caution">
    <text evidence="3">The sequence shown here is derived from an EMBL/GenBank/DDBJ whole genome shotgun (WGS) entry which is preliminary data.</text>
</comment>
<keyword evidence="2" id="KW-0812">Transmembrane</keyword>
<evidence type="ECO:0000313" key="3">
    <source>
        <dbReference type="EMBL" id="ORZ35829.1"/>
    </source>
</evidence>
<accession>A0A1Y2HMP3</accession>
<feature type="compositionally biased region" description="Basic and acidic residues" evidence="1">
    <location>
        <begin position="132"/>
        <end position="150"/>
    </location>
</feature>
<feature type="transmembrane region" description="Helical" evidence="2">
    <location>
        <begin position="439"/>
        <end position="462"/>
    </location>
</feature>
<dbReference type="Proteomes" id="UP000193411">
    <property type="component" value="Unassembled WGS sequence"/>
</dbReference>
<feature type="region of interest" description="Disordered" evidence="1">
    <location>
        <begin position="1"/>
        <end position="21"/>
    </location>
</feature>
<feature type="transmembrane region" description="Helical" evidence="2">
    <location>
        <begin position="398"/>
        <end position="419"/>
    </location>
</feature>
<feature type="compositionally biased region" description="Polar residues" evidence="1">
    <location>
        <begin position="1"/>
        <end position="11"/>
    </location>
</feature>
<feature type="compositionally biased region" description="Pro residues" evidence="1">
    <location>
        <begin position="116"/>
        <end position="131"/>
    </location>
</feature>
<gene>
    <name evidence="3" type="ORF">BCR44DRAFT_61083</name>
</gene>
<evidence type="ECO:0000313" key="4">
    <source>
        <dbReference type="Proteomes" id="UP000193411"/>
    </source>
</evidence>
<name>A0A1Y2HMP3_9FUNG</name>
<feature type="compositionally biased region" description="Low complexity" evidence="1">
    <location>
        <begin position="293"/>
        <end position="307"/>
    </location>
</feature>
<keyword evidence="4" id="KW-1185">Reference proteome</keyword>
<dbReference type="EMBL" id="MCFL01000020">
    <property type="protein sequence ID" value="ORZ35829.1"/>
    <property type="molecule type" value="Genomic_DNA"/>
</dbReference>
<protein>
    <recommendedName>
        <fullName evidence="5">Transmembrane protein</fullName>
    </recommendedName>
</protein>
<feature type="transmembrane region" description="Helical" evidence="2">
    <location>
        <begin position="469"/>
        <end position="488"/>
    </location>
</feature>
<evidence type="ECO:0008006" key="5">
    <source>
        <dbReference type="Google" id="ProtNLM"/>
    </source>
</evidence>
<feature type="region of interest" description="Disordered" evidence="1">
    <location>
        <begin position="97"/>
        <end position="162"/>
    </location>
</feature>
<evidence type="ECO:0000256" key="2">
    <source>
        <dbReference type="SAM" id="Phobius"/>
    </source>
</evidence>
<keyword evidence="2" id="KW-1133">Transmembrane helix</keyword>